<feature type="transmembrane region" description="Helical" evidence="8">
    <location>
        <begin position="962"/>
        <end position="982"/>
    </location>
</feature>
<dbReference type="EMBL" id="NKXO01000038">
    <property type="protein sequence ID" value="PKQ67060.1"/>
    <property type="molecule type" value="Genomic_DNA"/>
</dbReference>
<dbReference type="InterPro" id="IPR003593">
    <property type="entry name" value="AAA+_ATPase"/>
</dbReference>
<dbReference type="SMART" id="SM00382">
    <property type="entry name" value="AAA"/>
    <property type="match status" value="1"/>
</dbReference>
<feature type="domain" description="ABC transporter" evidence="9">
    <location>
        <begin position="246"/>
        <end position="484"/>
    </location>
</feature>
<dbReference type="InterPro" id="IPR017871">
    <property type="entry name" value="ABC_transporter-like_CS"/>
</dbReference>
<evidence type="ECO:0000256" key="2">
    <source>
        <dbReference type="ARBA" id="ARBA00022448"/>
    </source>
</evidence>
<evidence type="ECO:0000256" key="4">
    <source>
        <dbReference type="ARBA" id="ARBA00022741"/>
    </source>
</evidence>
<keyword evidence="3 8" id="KW-0812">Transmembrane</keyword>
<organism evidence="10 11">
    <name type="scientific">Raineya orbicola</name>
    <dbReference type="NCBI Taxonomy" id="2016530"/>
    <lineage>
        <taxon>Bacteria</taxon>
        <taxon>Pseudomonadati</taxon>
        <taxon>Bacteroidota</taxon>
        <taxon>Cytophagia</taxon>
        <taxon>Cytophagales</taxon>
        <taxon>Raineyaceae</taxon>
        <taxon>Raineya</taxon>
    </lineage>
</organism>
<dbReference type="GO" id="GO:0016020">
    <property type="term" value="C:membrane"/>
    <property type="evidence" value="ECO:0007669"/>
    <property type="project" value="UniProtKB-SubCell"/>
</dbReference>
<keyword evidence="4" id="KW-0547">Nucleotide-binding</keyword>
<evidence type="ECO:0000256" key="1">
    <source>
        <dbReference type="ARBA" id="ARBA00004141"/>
    </source>
</evidence>
<dbReference type="InterPro" id="IPR050352">
    <property type="entry name" value="ABCG_transporters"/>
</dbReference>
<dbReference type="InterPro" id="IPR003439">
    <property type="entry name" value="ABC_transporter-like_ATP-bd"/>
</dbReference>
<dbReference type="AlphaFoldDB" id="A0A2N3I9U5"/>
<proteinExistence type="predicted"/>
<dbReference type="InterPro" id="IPR043926">
    <property type="entry name" value="ABCG_dom"/>
</dbReference>
<feature type="transmembrane region" description="Helical" evidence="8">
    <location>
        <begin position="720"/>
        <end position="741"/>
    </location>
</feature>
<dbReference type="PROSITE" id="PS00211">
    <property type="entry name" value="ABC_TRANSPORTER_1"/>
    <property type="match status" value="1"/>
</dbReference>
<feature type="transmembrane region" description="Helical" evidence="8">
    <location>
        <begin position="579"/>
        <end position="597"/>
    </location>
</feature>
<dbReference type="SUPFAM" id="SSF52540">
    <property type="entry name" value="P-loop containing nucleoside triphosphate hydrolases"/>
    <property type="match status" value="1"/>
</dbReference>
<dbReference type="GO" id="GO:0140359">
    <property type="term" value="F:ABC-type transporter activity"/>
    <property type="evidence" value="ECO:0007669"/>
    <property type="project" value="InterPro"/>
</dbReference>
<evidence type="ECO:0000313" key="10">
    <source>
        <dbReference type="EMBL" id="PKQ67060.1"/>
    </source>
</evidence>
<sequence>MTEEILKALMQLFGITASLEGTQPTYRNLVENFLQEHLSPEQVHKYLLIFEEFSKLRTVETDDSGLKLTSTRISSRMLVICTRINQELTQQQKLVALIKMVELIAADGEISPNEWEFIHTVASIFNFEQREVENFINFITIDYIEKHFLENTLYITPFANIHYAYHLHQPHLQGFMLILRVPNLETYLFKYIGEQDYYLNGFLLRSGHIYFLSPGSVIRGGRIEAIYYSDIVSIFRKTKQEQRIYLEAKRVTHLFASKKNGIREISFAESGGKLLGIMGESGAGKSTLLEVLNGNLKPHSGKVLINGRNVHQEKLEGIIGYVPQDDLLIEHLSVYDNLYYAAKLSLGNQNEAQVQASVEEILRDLGLQEVAHLQVGSPLERTISGGQRKRLNIGLELLRKPAILFVDEPTSGLSSRDSENIMDLLKELALEGKLVVVVIHQPSATIFKMFDKLLILDTGGYPIYYGSPIDAVPYFRKHARQVSRSQGECGECGNIDVGQIFDIISAKIVNEYGRFTEKRKISPQQWYEIYQKEQESQAKNEIPIQAEIINQRIQSPNRIRQWWIFLKRDLKNKVNHSQYLLVNLLQAPLLAFGLAYVNRYHEPNKPYTFGENENIPAYIFIAIIVALFSGLVGSAEQIISDRKILKREAFLHLSRNSYLLAKVAVLFMLSFVQTLALVWIGNGILEIRGMALEYFVVLFSCSAFANVLGLLISDAFKSAVTVYILIPLLLIPQLVLGGIVIRFDKVNPDFKFSAQDHIPWFSEFLASRWAFEALMVVQFKENAYEKPLYPYDKIIATAEYKKVFYLPELQKLLDKARSNPYQSGHIFWLIRNELTKELEKIDRKEIPTLYALTEAKNIAGTYSQIEKIFKNIRKYYKQEQQTATKDKDDFLRKNPAHQNLRQRYHNEAVARLVKQLDSEQKLVVLQKHIEPIANAVYIDAQDASAHFFAPNKKLVGETITTLSFNLAVLWIMIIVTYFVLYFRLLGRFVKWLETLFWKLKFTFG</sequence>
<dbReference type="Pfam" id="PF05099">
    <property type="entry name" value="TerB"/>
    <property type="match status" value="1"/>
</dbReference>
<dbReference type="OrthoDB" id="9804819at2"/>
<feature type="transmembrane region" description="Helical" evidence="8">
    <location>
        <begin position="617"/>
        <end position="639"/>
    </location>
</feature>
<keyword evidence="6 8" id="KW-1133">Transmembrane helix</keyword>
<comment type="subcellular location">
    <subcellularLocation>
        <location evidence="1">Membrane</location>
        <topology evidence="1">Multi-pass membrane protein</topology>
    </subcellularLocation>
</comment>
<comment type="caution">
    <text evidence="10">The sequence shown here is derived from an EMBL/GenBank/DDBJ whole genome shotgun (WGS) entry which is preliminary data.</text>
</comment>
<name>A0A2N3I9U5_9BACT</name>
<dbReference type="PANTHER" id="PTHR48041:SF139">
    <property type="entry name" value="PROTEIN SCARLET"/>
    <property type="match status" value="1"/>
</dbReference>
<feature type="transmembrane region" description="Helical" evidence="8">
    <location>
        <begin position="692"/>
        <end position="713"/>
    </location>
</feature>
<dbReference type="Proteomes" id="UP000233387">
    <property type="component" value="Unassembled WGS sequence"/>
</dbReference>
<protein>
    <submittedName>
        <fullName evidence="10">ABC-2 type transporter</fullName>
    </submittedName>
</protein>
<keyword evidence="5" id="KW-0067">ATP-binding</keyword>
<evidence type="ECO:0000256" key="5">
    <source>
        <dbReference type="ARBA" id="ARBA00022840"/>
    </source>
</evidence>
<feature type="transmembrane region" description="Helical" evidence="8">
    <location>
        <begin position="659"/>
        <end position="680"/>
    </location>
</feature>
<evidence type="ECO:0000256" key="7">
    <source>
        <dbReference type="ARBA" id="ARBA00023136"/>
    </source>
</evidence>
<dbReference type="PROSITE" id="PS50893">
    <property type="entry name" value="ABC_TRANSPORTER_2"/>
    <property type="match status" value="1"/>
</dbReference>
<dbReference type="InterPro" id="IPR007791">
    <property type="entry name" value="DjlA_N"/>
</dbReference>
<dbReference type="GO" id="GO:0005524">
    <property type="term" value="F:ATP binding"/>
    <property type="evidence" value="ECO:0007669"/>
    <property type="project" value="UniProtKB-KW"/>
</dbReference>
<evidence type="ECO:0000313" key="11">
    <source>
        <dbReference type="Proteomes" id="UP000233387"/>
    </source>
</evidence>
<dbReference type="PANTHER" id="PTHR48041">
    <property type="entry name" value="ABC TRANSPORTER G FAMILY MEMBER 28"/>
    <property type="match status" value="1"/>
</dbReference>
<dbReference type="Pfam" id="PF19055">
    <property type="entry name" value="ABC2_membrane_7"/>
    <property type="match status" value="1"/>
</dbReference>
<evidence type="ECO:0000256" key="8">
    <source>
        <dbReference type="SAM" id="Phobius"/>
    </source>
</evidence>
<keyword evidence="7 8" id="KW-0472">Membrane</keyword>
<gene>
    <name evidence="10" type="ORF">Rain11_2165</name>
</gene>
<reference evidence="10 11" key="1">
    <citation type="submission" date="2017-06" db="EMBL/GenBank/DDBJ databases">
        <title>Raineya orbicola gen. nov., sp. nov. a slightly thermophilic bacterium of the phylum Bacteroidetes and the description of Raineyaceae fam. nov.</title>
        <authorList>
            <person name="Albuquerque L."/>
            <person name="Polonia A.R.M."/>
            <person name="Barroso C."/>
            <person name="Froufe H.J.C."/>
            <person name="Lage O."/>
            <person name="Lobo-Da-Cunha A."/>
            <person name="Egas C."/>
            <person name="Da Costa M.S."/>
        </authorList>
    </citation>
    <scope>NUCLEOTIDE SEQUENCE [LARGE SCALE GENOMIC DNA]</scope>
    <source>
        <strain evidence="10 11">SPSPC-11</strain>
    </source>
</reference>
<dbReference type="Pfam" id="PF00005">
    <property type="entry name" value="ABC_tran"/>
    <property type="match status" value="1"/>
</dbReference>
<dbReference type="Gene3D" id="1.10.3680.10">
    <property type="entry name" value="TerB-like"/>
    <property type="match status" value="1"/>
</dbReference>
<dbReference type="InterPro" id="IPR027417">
    <property type="entry name" value="P-loop_NTPase"/>
</dbReference>
<accession>A0A2N3I9U5</accession>
<dbReference type="SUPFAM" id="SSF158682">
    <property type="entry name" value="TerB-like"/>
    <property type="match status" value="1"/>
</dbReference>
<evidence type="ECO:0000256" key="6">
    <source>
        <dbReference type="ARBA" id="ARBA00022989"/>
    </source>
</evidence>
<dbReference type="Gene3D" id="3.40.50.300">
    <property type="entry name" value="P-loop containing nucleotide triphosphate hydrolases"/>
    <property type="match status" value="1"/>
</dbReference>
<dbReference type="InterPro" id="IPR029024">
    <property type="entry name" value="TerB-like"/>
</dbReference>
<keyword evidence="2" id="KW-0813">Transport</keyword>
<dbReference type="RefSeq" id="WP_101359428.1">
    <property type="nucleotide sequence ID" value="NZ_NKXO01000038.1"/>
</dbReference>
<evidence type="ECO:0000256" key="3">
    <source>
        <dbReference type="ARBA" id="ARBA00022692"/>
    </source>
</evidence>
<evidence type="ECO:0000259" key="9">
    <source>
        <dbReference type="PROSITE" id="PS50893"/>
    </source>
</evidence>
<keyword evidence="11" id="KW-1185">Reference proteome</keyword>
<dbReference type="InterPro" id="IPR013525">
    <property type="entry name" value="ABC2_TM"/>
</dbReference>
<dbReference type="GO" id="GO:0016887">
    <property type="term" value="F:ATP hydrolysis activity"/>
    <property type="evidence" value="ECO:0007669"/>
    <property type="project" value="InterPro"/>
</dbReference>
<dbReference type="Pfam" id="PF01061">
    <property type="entry name" value="ABC2_membrane"/>
    <property type="match status" value="1"/>
</dbReference>